<dbReference type="InterPro" id="IPR000719">
    <property type="entry name" value="Prot_kinase_dom"/>
</dbReference>
<evidence type="ECO:0000259" key="8">
    <source>
        <dbReference type="PROSITE" id="PS50011"/>
    </source>
</evidence>
<evidence type="ECO:0000313" key="10">
    <source>
        <dbReference type="EnsemblMetazoa" id="KAF7495385.1"/>
    </source>
</evidence>
<dbReference type="EMBL" id="WVUK01000048">
    <property type="protein sequence ID" value="KAF7495385.1"/>
    <property type="molecule type" value="Genomic_DNA"/>
</dbReference>
<reference evidence="9" key="2">
    <citation type="submission" date="2020-01" db="EMBL/GenBank/DDBJ databases">
        <authorList>
            <person name="Korhonen P.K.K."/>
            <person name="Guangxu M.G."/>
            <person name="Wang T.W."/>
            <person name="Stroehlein A.J.S."/>
            <person name="Young N.D."/>
            <person name="Ang C.-S.A."/>
            <person name="Fernando D.W.F."/>
            <person name="Lu H.L."/>
            <person name="Taylor S.T."/>
            <person name="Ehtesham M.E.M."/>
            <person name="Najaraj S.H.N."/>
            <person name="Harsha G.H.G."/>
            <person name="Madugundu A.M."/>
            <person name="Renuse S.R."/>
            <person name="Holt D.H."/>
            <person name="Pandey A.P."/>
            <person name="Papenfuss A.P."/>
            <person name="Gasser R.B.G."/>
            <person name="Fischer K.F."/>
        </authorList>
    </citation>
    <scope>NUCLEOTIDE SEQUENCE</scope>
    <source>
        <strain evidence="9">SSS_KF_BRIS2020</strain>
    </source>
</reference>
<dbReference type="InterPro" id="IPR011009">
    <property type="entry name" value="Kinase-like_dom_sf"/>
</dbReference>
<dbReference type="GO" id="GO:0004674">
    <property type="term" value="F:protein serine/threonine kinase activity"/>
    <property type="evidence" value="ECO:0007669"/>
    <property type="project" value="UniProtKB-KW"/>
</dbReference>
<evidence type="ECO:0000256" key="5">
    <source>
        <dbReference type="ARBA" id="ARBA00022840"/>
    </source>
</evidence>
<keyword evidence="2" id="KW-0808">Transferase</keyword>
<comment type="similarity">
    <text evidence="7">Belongs to the protein kinase superfamily.</text>
</comment>
<keyword evidence="11" id="KW-1185">Reference proteome</keyword>
<dbReference type="Pfam" id="PF00069">
    <property type="entry name" value="Pkinase"/>
    <property type="match status" value="1"/>
</dbReference>
<dbReference type="PANTHER" id="PTHR24345:SF0">
    <property type="entry name" value="CELL CYCLE SERINE_THREONINE-PROTEIN KINASE CDC5_MSD2"/>
    <property type="match status" value="1"/>
</dbReference>
<evidence type="ECO:0000256" key="2">
    <source>
        <dbReference type="ARBA" id="ARBA00022679"/>
    </source>
</evidence>
<dbReference type="GO" id="GO:0005524">
    <property type="term" value="F:ATP binding"/>
    <property type="evidence" value="ECO:0007669"/>
    <property type="project" value="UniProtKB-UniRule"/>
</dbReference>
<evidence type="ECO:0000256" key="6">
    <source>
        <dbReference type="PROSITE-ProRule" id="PRU10141"/>
    </source>
</evidence>
<dbReference type="PROSITE" id="PS50011">
    <property type="entry name" value="PROTEIN_KINASE_DOM"/>
    <property type="match status" value="1"/>
</dbReference>
<dbReference type="Gene3D" id="1.10.510.10">
    <property type="entry name" value="Transferase(Phosphotransferase) domain 1"/>
    <property type="match status" value="1"/>
</dbReference>
<dbReference type="EnsemblMetazoa" id="SSS_4637s_mrna">
    <property type="protein sequence ID" value="KAF7495385.1"/>
    <property type="gene ID" value="SSS_4637"/>
</dbReference>
<dbReference type="InterPro" id="IPR017441">
    <property type="entry name" value="Protein_kinase_ATP_BS"/>
</dbReference>
<evidence type="ECO:0000256" key="7">
    <source>
        <dbReference type="RuleBase" id="RU000304"/>
    </source>
</evidence>
<dbReference type="PROSITE" id="PS00108">
    <property type="entry name" value="PROTEIN_KINASE_ST"/>
    <property type="match status" value="1"/>
</dbReference>
<dbReference type="Proteomes" id="UP000070412">
    <property type="component" value="Unassembled WGS sequence"/>
</dbReference>
<gene>
    <name evidence="9" type="ORF">SSS_4637</name>
</gene>
<dbReference type="SMART" id="SM00220">
    <property type="entry name" value="S_TKc"/>
    <property type="match status" value="1"/>
</dbReference>
<dbReference type="SUPFAM" id="SSF56112">
    <property type="entry name" value="Protein kinase-like (PK-like)"/>
    <property type="match status" value="1"/>
</dbReference>
<keyword evidence="5 6" id="KW-0067">ATP-binding</keyword>
<organism evidence="9">
    <name type="scientific">Sarcoptes scabiei</name>
    <name type="common">Itch mite</name>
    <name type="synonym">Acarus scabiei</name>
    <dbReference type="NCBI Taxonomy" id="52283"/>
    <lineage>
        <taxon>Eukaryota</taxon>
        <taxon>Metazoa</taxon>
        <taxon>Ecdysozoa</taxon>
        <taxon>Arthropoda</taxon>
        <taxon>Chelicerata</taxon>
        <taxon>Arachnida</taxon>
        <taxon>Acari</taxon>
        <taxon>Acariformes</taxon>
        <taxon>Sarcoptiformes</taxon>
        <taxon>Astigmata</taxon>
        <taxon>Psoroptidia</taxon>
        <taxon>Sarcoptoidea</taxon>
        <taxon>Sarcoptidae</taxon>
        <taxon>Sarcoptinae</taxon>
        <taxon>Sarcoptes</taxon>
    </lineage>
</organism>
<dbReference type="InterPro" id="IPR008271">
    <property type="entry name" value="Ser/Thr_kinase_AS"/>
</dbReference>
<dbReference type="PANTHER" id="PTHR24345">
    <property type="entry name" value="SERINE/THREONINE-PROTEIN KINASE PLK"/>
    <property type="match status" value="1"/>
</dbReference>
<reference evidence="10" key="3">
    <citation type="submission" date="2022-06" db="UniProtKB">
        <authorList>
            <consortium name="EnsemblMetazoa"/>
        </authorList>
    </citation>
    <scope>IDENTIFICATION</scope>
</reference>
<dbReference type="OrthoDB" id="68483at2759"/>
<evidence type="ECO:0000256" key="3">
    <source>
        <dbReference type="ARBA" id="ARBA00022741"/>
    </source>
</evidence>
<evidence type="ECO:0000313" key="11">
    <source>
        <dbReference type="Proteomes" id="UP000070412"/>
    </source>
</evidence>
<reference evidence="11" key="1">
    <citation type="journal article" date="2020" name="PLoS Negl. Trop. Dis.">
        <title>High-quality nuclear genome for Sarcoptes scabiei-A critical resource for a neglected parasite.</title>
        <authorList>
            <person name="Korhonen P.K."/>
            <person name="Gasser R.B."/>
            <person name="Ma G."/>
            <person name="Wang T."/>
            <person name="Stroehlein A.J."/>
            <person name="Young N.D."/>
            <person name="Ang C.S."/>
            <person name="Fernando D.D."/>
            <person name="Lu H.C."/>
            <person name="Taylor S."/>
            <person name="Reynolds S.L."/>
            <person name="Mofiz E."/>
            <person name="Najaraj S.H."/>
            <person name="Gowda H."/>
            <person name="Madugundu A."/>
            <person name="Renuse S."/>
            <person name="Holt D."/>
            <person name="Pandey A."/>
            <person name="Papenfuss A.T."/>
            <person name="Fischer K."/>
        </authorList>
    </citation>
    <scope>NUCLEOTIDE SEQUENCE [LARGE SCALE GENOMIC DNA]</scope>
</reference>
<keyword evidence="1 7" id="KW-0723">Serine/threonine-protein kinase</keyword>
<dbReference type="AlphaFoldDB" id="A0A834RE01"/>
<dbReference type="GO" id="GO:0005634">
    <property type="term" value="C:nucleus"/>
    <property type="evidence" value="ECO:0007669"/>
    <property type="project" value="TreeGrafter"/>
</dbReference>
<feature type="binding site" evidence="6">
    <location>
        <position position="89"/>
    </location>
    <ligand>
        <name>ATP</name>
        <dbReference type="ChEBI" id="CHEBI:30616"/>
    </ligand>
</feature>
<evidence type="ECO:0000313" key="9">
    <source>
        <dbReference type="EMBL" id="KAF7495385.1"/>
    </source>
</evidence>
<keyword evidence="4 9" id="KW-0418">Kinase</keyword>
<dbReference type="PROSITE" id="PS00107">
    <property type="entry name" value="PROTEIN_KINASE_ATP"/>
    <property type="match status" value="1"/>
</dbReference>
<evidence type="ECO:0000256" key="4">
    <source>
        <dbReference type="ARBA" id="ARBA00022777"/>
    </source>
</evidence>
<feature type="domain" description="Protein kinase" evidence="8">
    <location>
        <begin position="57"/>
        <end position="348"/>
    </location>
</feature>
<protein>
    <submittedName>
        <fullName evidence="9">CBL-interacting protein kinase 26</fullName>
    </submittedName>
</protein>
<evidence type="ECO:0000256" key="1">
    <source>
        <dbReference type="ARBA" id="ARBA00022527"/>
    </source>
</evidence>
<accession>A0A834RE01</accession>
<dbReference type="CDD" id="cd00180">
    <property type="entry name" value="PKc"/>
    <property type="match status" value="1"/>
</dbReference>
<name>A0A834RE01_SARSC</name>
<keyword evidence="3 6" id="KW-0547">Nucleotide-binding</keyword>
<proteinExistence type="inferred from homology"/>
<sequence length="358" mass="40974">MRSDRIEIEKESKKSELQKFFEKTTIRSFDSSSLLSIKTSLEGGNTAAEQYLKINLWDPIEVIGEGGFSTVYKVRNMRLESNEKFYAAKVMRLTETNRLWVKNCLKNEMYISKLLKHPNIVMTYKLFKTSLYGVIIMQYCPNGNIKSDMQQRCGPYDPLEAIQFFHNLIDGLLHIHQMNIAHRDLKLENFFLDETRKPLIGDFGFAIIGSGKILPTENKLLRYTRCGSEGYMAPEILEITQQNKGSKSYDAKKADIYSMGVCFYEMINFVLPINQTNTQVVVVDDNDDHNRASIISLNSKLSDLELNKAQHSDSGVREQLQNLIKSMLNIKPNKRPNALAIKMQTSILSQLSANTIMD</sequence>